<feature type="region of interest" description="Disordered" evidence="1">
    <location>
        <begin position="1"/>
        <end position="36"/>
    </location>
</feature>
<dbReference type="EMBL" id="OX336137">
    <property type="protein sequence ID" value="CAI2717052.1"/>
    <property type="molecule type" value="Genomic_DNA"/>
</dbReference>
<keyword evidence="3" id="KW-1185">Reference proteome</keyword>
<organism evidence="2 3">
    <name type="scientific">Nitrospina watsonii</name>
    <dbReference type="NCBI Taxonomy" id="1323948"/>
    <lineage>
        <taxon>Bacteria</taxon>
        <taxon>Pseudomonadati</taxon>
        <taxon>Nitrospinota/Tectimicrobiota group</taxon>
        <taxon>Nitrospinota</taxon>
        <taxon>Nitrospinia</taxon>
        <taxon>Nitrospinales</taxon>
        <taxon>Nitrospinaceae</taxon>
        <taxon>Nitrospina</taxon>
    </lineage>
</organism>
<accession>A0ABM9HA76</accession>
<dbReference type="Proteomes" id="UP001157733">
    <property type="component" value="Chromosome"/>
</dbReference>
<reference evidence="2 3" key="1">
    <citation type="submission" date="2022-09" db="EMBL/GenBank/DDBJ databases">
        <authorList>
            <person name="Kop L."/>
        </authorList>
    </citation>
    <scope>NUCLEOTIDE SEQUENCE [LARGE SCALE GENOMIC DNA]</scope>
    <source>
        <strain evidence="2 3">347</strain>
    </source>
</reference>
<proteinExistence type="predicted"/>
<sequence length="112" mass="12483">MKYSALAGSSTHSNTSFRNPPHNKECSKNSLPSSVSISSSHSAAFTLSMPSALNNYRDNTITSHIFFGNISYLYSLSKTICYDCINYFLIANRINFNYCVSKTNCFLVNIVN</sequence>
<gene>
    <name evidence="2" type="ORF">NSPWAT_0193</name>
</gene>
<evidence type="ECO:0000313" key="3">
    <source>
        <dbReference type="Proteomes" id="UP001157733"/>
    </source>
</evidence>
<name>A0ABM9HA76_9BACT</name>
<evidence type="ECO:0000313" key="2">
    <source>
        <dbReference type="EMBL" id="CAI2717052.1"/>
    </source>
</evidence>
<evidence type="ECO:0000256" key="1">
    <source>
        <dbReference type="SAM" id="MobiDB-lite"/>
    </source>
</evidence>
<feature type="compositionally biased region" description="Polar residues" evidence="1">
    <location>
        <begin position="7"/>
        <end position="18"/>
    </location>
</feature>
<protein>
    <submittedName>
        <fullName evidence="2">Uncharacterized protein</fullName>
    </submittedName>
</protein>